<dbReference type="Proteomes" id="UP000595437">
    <property type="component" value="Chromosome 1"/>
</dbReference>
<evidence type="ECO:0000313" key="1">
    <source>
        <dbReference type="EMBL" id="QQP55855.1"/>
    </source>
</evidence>
<name>A0A7T8KHC2_CALRO</name>
<proteinExistence type="predicted"/>
<sequence>MKAFVAMEIHHYNPEDELVVSQEYPPGQEAELVVSSLCRNSLRLRPQAKYLFCLRNPSSGAWLKPDAVTKSGDVLELRLRFKVRGQIVSMALIREPSITSTRKDTLN</sequence>
<keyword evidence="2" id="KW-1185">Reference proteome</keyword>
<dbReference type="AlphaFoldDB" id="A0A7T8KHC2"/>
<protein>
    <submittedName>
        <fullName evidence="1">Uncharacterized protein</fullName>
    </submittedName>
</protein>
<organism evidence="1 2">
    <name type="scientific">Caligus rogercresseyi</name>
    <name type="common">Sea louse</name>
    <dbReference type="NCBI Taxonomy" id="217165"/>
    <lineage>
        <taxon>Eukaryota</taxon>
        <taxon>Metazoa</taxon>
        <taxon>Ecdysozoa</taxon>
        <taxon>Arthropoda</taxon>
        <taxon>Crustacea</taxon>
        <taxon>Multicrustacea</taxon>
        <taxon>Hexanauplia</taxon>
        <taxon>Copepoda</taxon>
        <taxon>Siphonostomatoida</taxon>
        <taxon>Caligidae</taxon>
        <taxon>Caligus</taxon>
    </lineage>
</organism>
<evidence type="ECO:0000313" key="2">
    <source>
        <dbReference type="Proteomes" id="UP000595437"/>
    </source>
</evidence>
<accession>A0A7T8KHC2</accession>
<gene>
    <name evidence="1" type="ORF">FKW44_000316</name>
</gene>
<dbReference type="EMBL" id="CP045890">
    <property type="protein sequence ID" value="QQP55855.1"/>
    <property type="molecule type" value="Genomic_DNA"/>
</dbReference>
<reference evidence="2" key="1">
    <citation type="submission" date="2021-01" db="EMBL/GenBank/DDBJ databases">
        <title>Caligus Genome Assembly.</title>
        <authorList>
            <person name="Gallardo-Escarate C."/>
        </authorList>
    </citation>
    <scope>NUCLEOTIDE SEQUENCE [LARGE SCALE GENOMIC DNA]</scope>
</reference>